<dbReference type="Pfam" id="PF07791">
    <property type="entry name" value="Imm11"/>
    <property type="match status" value="1"/>
</dbReference>
<dbReference type="AlphaFoldDB" id="A0A841EY20"/>
<evidence type="ECO:0000313" key="2">
    <source>
        <dbReference type="EMBL" id="MBB6004371.1"/>
    </source>
</evidence>
<evidence type="ECO:0000259" key="1">
    <source>
        <dbReference type="Pfam" id="PF07791"/>
    </source>
</evidence>
<organism evidence="2 3">
    <name type="scientific">Arcicella rosea</name>
    <dbReference type="NCBI Taxonomy" id="502909"/>
    <lineage>
        <taxon>Bacteria</taxon>
        <taxon>Pseudomonadati</taxon>
        <taxon>Bacteroidota</taxon>
        <taxon>Cytophagia</taxon>
        <taxon>Cytophagales</taxon>
        <taxon>Flectobacillaceae</taxon>
        <taxon>Arcicella</taxon>
    </lineage>
</organism>
<dbReference type="RefSeq" id="WP_184135329.1">
    <property type="nucleotide sequence ID" value="NZ_JACHKT010000023.1"/>
</dbReference>
<name>A0A841EY20_9BACT</name>
<protein>
    <recommendedName>
        <fullName evidence="1">Immunity MXAN-0049 protein domain-containing protein</fullName>
    </recommendedName>
</protein>
<keyword evidence="3" id="KW-1185">Reference proteome</keyword>
<dbReference type="Proteomes" id="UP000524404">
    <property type="component" value="Unassembled WGS sequence"/>
</dbReference>
<proteinExistence type="predicted"/>
<comment type="caution">
    <text evidence="2">The sequence shown here is derived from an EMBL/GenBank/DDBJ whole genome shotgun (WGS) entry which is preliminary data.</text>
</comment>
<accession>A0A841EY20</accession>
<gene>
    <name evidence="2" type="ORF">HNP25_003034</name>
</gene>
<feature type="domain" description="Immunity MXAN-0049 protein" evidence="1">
    <location>
        <begin position="61"/>
        <end position="228"/>
    </location>
</feature>
<dbReference type="InterPro" id="IPR012433">
    <property type="entry name" value="Imm11"/>
</dbReference>
<evidence type="ECO:0000313" key="3">
    <source>
        <dbReference type="Proteomes" id="UP000524404"/>
    </source>
</evidence>
<dbReference type="EMBL" id="JACHKT010000023">
    <property type="protein sequence ID" value="MBB6004371.1"/>
    <property type="molecule type" value="Genomic_DNA"/>
</dbReference>
<sequence>MKNTLDYRVLTSSSDSKITGIRNDNDQTWFDDTFLKNHKTYKMIFYKNDSWNNYWWENWTTWNKYGMVLKDVKMEKTSKHTDYLSSGLRRGFFVSQAFREVLESCNLPNHQFFEVTFNQSGKEINNYWWFCYDMETGEHTIDFSKCEYDFTYHHRMDKLSSNTNIKTYSEYMDIFYSTGAALKTTKLVFNKNFNTELDLWATQFLTNEIYISKRLWDRLILNNLNGFDISYPVFEIEFSE</sequence>
<reference evidence="2 3" key="1">
    <citation type="submission" date="2020-08" db="EMBL/GenBank/DDBJ databases">
        <title>Functional genomics of gut bacteria from endangered species of beetles.</title>
        <authorList>
            <person name="Carlos-Shanley C."/>
        </authorList>
    </citation>
    <scope>NUCLEOTIDE SEQUENCE [LARGE SCALE GENOMIC DNA]</scope>
    <source>
        <strain evidence="2 3">S00070</strain>
    </source>
</reference>